<gene>
    <name evidence="1" type="ORF">CUN48_16140</name>
</gene>
<dbReference type="Proteomes" id="UP000230790">
    <property type="component" value="Unassembled WGS sequence"/>
</dbReference>
<sequence length="78" mass="8204">MQALAVDFAKMDDLTLLVLDIGTSSTRALLFDGRAQLLTDSIVQIPNAPRVTPAGDVTFDADALFAAVVEAVDRALAT</sequence>
<protein>
    <recommendedName>
        <fullName evidence="3">Carbohydrate kinase FGGY N-terminal domain-containing protein</fullName>
    </recommendedName>
</protein>
<dbReference type="InterPro" id="IPR043129">
    <property type="entry name" value="ATPase_NBD"/>
</dbReference>
<name>A0A2M8Q854_9CHLR</name>
<dbReference type="Gene3D" id="3.30.420.40">
    <property type="match status" value="1"/>
</dbReference>
<dbReference type="SUPFAM" id="SSF53067">
    <property type="entry name" value="Actin-like ATPase domain"/>
    <property type="match status" value="1"/>
</dbReference>
<accession>A0A2M8Q854</accession>
<evidence type="ECO:0000313" key="1">
    <source>
        <dbReference type="EMBL" id="PJF45978.1"/>
    </source>
</evidence>
<reference evidence="1 2" key="1">
    <citation type="submission" date="2017-11" db="EMBL/GenBank/DDBJ databases">
        <title>Evolution of Phototrophy in the Chloroflexi Phylum Driven by Horizontal Gene Transfer.</title>
        <authorList>
            <person name="Ward L.M."/>
            <person name="Hemp J."/>
            <person name="Shih P.M."/>
            <person name="Mcglynn S.E."/>
            <person name="Fischer W."/>
        </authorList>
    </citation>
    <scope>NUCLEOTIDE SEQUENCE [LARGE SCALE GENOMIC DNA]</scope>
    <source>
        <strain evidence="1">JP3_7</strain>
    </source>
</reference>
<feature type="non-terminal residue" evidence="1">
    <location>
        <position position="78"/>
    </location>
</feature>
<evidence type="ECO:0008006" key="3">
    <source>
        <dbReference type="Google" id="ProtNLM"/>
    </source>
</evidence>
<proteinExistence type="predicted"/>
<dbReference type="EMBL" id="PGTN01000580">
    <property type="protein sequence ID" value="PJF45978.1"/>
    <property type="molecule type" value="Genomic_DNA"/>
</dbReference>
<organism evidence="1 2">
    <name type="scientific">Candidatus Thermofonsia Clade 3 bacterium</name>
    <dbReference type="NCBI Taxonomy" id="2364212"/>
    <lineage>
        <taxon>Bacteria</taxon>
        <taxon>Bacillati</taxon>
        <taxon>Chloroflexota</taxon>
        <taxon>Candidatus Thermofontia</taxon>
        <taxon>Candidatus Thermofonsia Clade 3</taxon>
    </lineage>
</organism>
<dbReference type="AlphaFoldDB" id="A0A2M8Q854"/>
<comment type="caution">
    <text evidence="1">The sequence shown here is derived from an EMBL/GenBank/DDBJ whole genome shotgun (WGS) entry which is preliminary data.</text>
</comment>
<evidence type="ECO:0000313" key="2">
    <source>
        <dbReference type="Proteomes" id="UP000230790"/>
    </source>
</evidence>